<feature type="region of interest" description="Disordered" evidence="1">
    <location>
        <begin position="23"/>
        <end position="95"/>
    </location>
</feature>
<dbReference type="OrthoDB" id="2635882at2759"/>
<feature type="compositionally biased region" description="Polar residues" evidence="1">
    <location>
        <begin position="52"/>
        <end position="62"/>
    </location>
</feature>
<feature type="region of interest" description="Disordered" evidence="1">
    <location>
        <begin position="253"/>
        <end position="273"/>
    </location>
</feature>
<dbReference type="Proteomes" id="UP000772434">
    <property type="component" value="Unassembled WGS sequence"/>
</dbReference>
<feature type="compositionally biased region" description="Polar residues" evidence="1">
    <location>
        <begin position="134"/>
        <end position="154"/>
    </location>
</feature>
<feature type="region of interest" description="Disordered" evidence="1">
    <location>
        <begin position="116"/>
        <end position="154"/>
    </location>
</feature>
<organism evidence="2 3">
    <name type="scientific">Rhodocollybia butyracea</name>
    <dbReference type="NCBI Taxonomy" id="206335"/>
    <lineage>
        <taxon>Eukaryota</taxon>
        <taxon>Fungi</taxon>
        <taxon>Dikarya</taxon>
        <taxon>Basidiomycota</taxon>
        <taxon>Agaricomycotina</taxon>
        <taxon>Agaricomycetes</taxon>
        <taxon>Agaricomycetidae</taxon>
        <taxon>Agaricales</taxon>
        <taxon>Marasmiineae</taxon>
        <taxon>Omphalotaceae</taxon>
        <taxon>Rhodocollybia</taxon>
    </lineage>
</organism>
<dbReference type="AlphaFoldDB" id="A0A9P5U609"/>
<accession>A0A9P5U609</accession>
<evidence type="ECO:0000313" key="3">
    <source>
        <dbReference type="Proteomes" id="UP000772434"/>
    </source>
</evidence>
<comment type="caution">
    <text evidence="2">The sequence shown here is derived from an EMBL/GenBank/DDBJ whole genome shotgun (WGS) entry which is preliminary data.</text>
</comment>
<reference evidence="2" key="1">
    <citation type="submission" date="2020-11" db="EMBL/GenBank/DDBJ databases">
        <authorList>
            <consortium name="DOE Joint Genome Institute"/>
            <person name="Ahrendt S."/>
            <person name="Riley R."/>
            <person name="Andreopoulos W."/>
            <person name="Labutti K."/>
            <person name="Pangilinan J."/>
            <person name="Ruiz-Duenas F.J."/>
            <person name="Barrasa J.M."/>
            <person name="Sanchez-Garcia M."/>
            <person name="Camarero S."/>
            <person name="Miyauchi S."/>
            <person name="Serrano A."/>
            <person name="Linde D."/>
            <person name="Babiker R."/>
            <person name="Drula E."/>
            <person name="Ayuso-Fernandez I."/>
            <person name="Pacheco R."/>
            <person name="Padilla G."/>
            <person name="Ferreira P."/>
            <person name="Barriuso J."/>
            <person name="Kellner H."/>
            <person name="Castanera R."/>
            <person name="Alfaro M."/>
            <person name="Ramirez L."/>
            <person name="Pisabarro A.G."/>
            <person name="Kuo A."/>
            <person name="Tritt A."/>
            <person name="Lipzen A."/>
            <person name="He G."/>
            <person name="Yan M."/>
            <person name="Ng V."/>
            <person name="Cullen D."/>
            <person name="Martin F."/>
            <person name="Rosso M.-N."/>
            <person name="Henrissat B."/>
            <person name="Hibbett D."/>
            <person name="Martinez A.T."/>
            <person name="Grigoriev I.V."/>
        </authorList>
    </citation>
    <scope>NUCLEOTIDE SEQUENCE</scope>
    <source>
        <strain evidence="2">AH 40177</strain>
    </source>
</reference>
<name>A0A9P5U609_9AGAR</name>
<protein>
    <submittedName>
        <fullName evidence="2">Uncharacterized protein</fullName>
    </submittedName>
</protein>
<feature type="compositionally biased region" description="Low complexity" evidence="1">
    <location>
        <begin position="36"/>
        <end position="51"/>
    </location>
</feature>
<evidence type="ECO:0000256" key="1">
    <source>
        <dbReference type="SAM" id="MobiDB-lite"/>
    </source>
</evidence>
<proteinExistence type="predicted"/>
<evidence type="ECO:0000313" key="2">
    <source>
        <dbReference type="EMBL" id="KAF9066333.1"/>
    </source>
</evidence>
<sequence>MQAPTRSRVGGYSDFFSSGFRITSKKATTTRPRPVSTYSISSISPTTQTPSKRSSFRWQSTETNEKTGIRSPKLHQDLNSSSSAPSSSTDKQRRRSSFIEFSTKLFDKITPGVSEPRSFMQFDDTKTRRRPHIRTNSSDWPNSPTTHNSSFRPHYSNANSIDPFSSSPDSKSFFIDLSDSSSSVSVPARARHQSYISFSGSSLHSFMSFSKRERATSIHSIHSLPPQAYPHGHGPSRNSGSYFIPTNSDKFDHSFPEESSSILESPYENGEDGDLSNIDWREFHIQLFDNV</sequence>
<keyword evidence="3" id="KW-1185">Reference proteome</keyword>
<gene>
    <name evidence="2" type="ORF">BDP27DRAFT_1365744</name>
</gene>
<dbReference type="EMBL" id="JADNRY010000089">
    <property type="protein sequence ID" value="KAF9066333.1"/>
    <property type="molecule type" value="Genomic_DNA"/>
</dbReference>